<proteinExistence type="predicted"/>
<evidence type="ECO:0000313" key="2">
    <source>
        <dbReference type="EMBL" id="PEH40661.1"/>
    </source>
</evidence>
<dbReference type="Proteomes" id="UP000220629">
    <property type="component" value="Unassembled WGS sequence"/>
</dbReference>
<reference evidence="3" key="2">
    <citation type="submission" date="2017-09" db="EMBL/GenBank/DDBJ databases">
        <title>FDA dAtabase for Regulatory Grade micrObial Sequences (FDA-ARGOS): Supporting development and validation of Infectious Disease Dx tests.</title>
        <authorList>
            <person name="Minogue T."/>
            <person name="Wolcott M."/>
            <person name="Wasieloski L."/>
            <person name="Aguilar W."/>
            <person name="Moore D."/>
            <person name="Tallon L."/>
            <person name="Sadzewicz L."/>
            <person name="Ott S."/>
            <person name="Zhao X."/>
            <person name="Nagaraj S."/>
            <person name="Vavikolanu K."/>
            <person name="Aluvathingal J."/>
            <person name="Nadendla S."/>
            <person name="Sichtig H."/>
        </authorList>
    </citation>
    <scope>NUCLEOTIDE SEQUENCE [LARGE SCALE GENOMIC DNA]</scope>
    <source>
        <strain evidence="3">FDAARGOS_390</strain>
    </source>
</reference>
<protein>
    <recommendedName>
        <fullName evidence="4">OB domain-containing protein</fullName>
    </recommendedName>
</protein>
<dbReference type="AlphaFoldDB" id="A0A2A7SAR8"/>
<comment type="caution">
    <text evidence="2">The sequence shown here is derived from an EMBL/GenBank/DDBJ whole genome shotgun (WGS) entry which is preliminary data.</text>
</comment>
<reference evidence="2" key="1">
    <citation type="submission" date="2017-09" db="EMBL/GenBank/DDBJ databases">
        <title>FDA dAtabase for Regulatory Grade micrObial Sequences (FDA-ARGOS): Supporting development and validation of Infectious Disease Dx tests.</title>
        <authorList>
            <person name="Minogue T."/>
            <person name="Wolcott M."/>
            <person name="Wasieloski L."/>
            <person name="Aguilar W."/>
            <person name="Moore D."/>
            <person name="Tallon L.J."/>
            <person name="Sadzewicz L."/>
            <person name="Ott S."/>
            <person name="Zhao X."/>
            <person name="Nagaraj S."/>
            <person name="Vavikolanu K."/>
            <person name="Aluvathingal J."/>
            <person name="Nadendla S."/>
            <person name="Sichtig H."/>
        </authorList>
    </citation>
    <scope>NUCLEOTIDE SEQUENCE</scope>
    <source>
        <strain evidence="2">FDAARGOS_390</strain>
    </source>
</reference>
<dbReference type="EMBL" id="PDDY01000002">
    <property type="protein sequence ID" value="PEH40661.1"/>
    <property type="molecule type" value="Genomic_DNA"/>
</dbReference>
<evidence type="ECO:0008006" key="4">
    <source>
        <dbReference type="Google" id="ProtNLM"/>
    </source>
</evidence>
<dbReference type="PANTHER" id="PTHR32294:SF4">
    <property type="entry name" value="ERROR-PRONE DNA POLYMERASE"/>
    <property type="match status" value="1"/>
</dbReference>
<dbReference type="GO" id="GO:0006260">
    <property type="term" value="P:DNA replication"/>
    <property type="evidence" value="ECO:0007669"/>
    <property type="project" value="InterPro"/>
</dbReference>
<dbReference type="EMBL" id="PDDY01000002">
    <property type="protein sequence ID" value="PEH40526.1"/>
    <property type="molecule type" value="Genomic_DNA"/>
</dbReference>
<accession>A0A2A7SAR8</accession>
<dbReference type="CDD" id="cd04485">
    <property type="entry name" value="DnaE_OBF"/>
    <property type="match status" value="1"/>
</dbReference>
<dbReference type="PANTHER" id="PTHR32294">
    <property type="entry name" value="DNA POLYMERASE III SUBUNIT ALPHA"/>
    <property type="match status" value="1"/>
</dbReference>
<gene>
    <name evidence="1" type="ORF">CRM94_16060</name>
    <name evidence="2" type="ORF">CRM94_16930</name>
</gene>
<evidence type="ECO:0000313" key="1">
    <source>
        <dbReference type="EMBL" id="PEH40526.1"/>
    </source>
</evidence>
<name>A0A2A7SAR8_BURGA</name>
<dbReference type="InterPro" id="IPR004805">
    <property type="entry name" value="DnaE2/DnaE/PolC"/>
</dbReference>
<evidence type="ECO:0000313" key="3">
    <source>
        <dbReference type="Proteomes" id="UP000220629"/>
    </source>
</evidence>
<organism evidence="2 3">
    <name type="scientific">Burkholderia gladioli</name>
    <name type="common">Pseudomonas marginata</name>
    <name type="synonym">Phytomonas marginata</name>
    <dbReference type="NCBI Taxonomy" id="28095"/>
    <lineage>
        <taxon>Bacteria</taxon>
        <taxon>Pseudomonadati</taxon>
        <taxon>Pseudomonadota</taxon>
        <taxon>Betaproteobacteria</taxon>
        <taxon>Burkholderiales</taxon>
        <taxon>Burkholderiaceae</taxon>
        <taxon>Burkholderia</taxon>
    </lineage>
</organism>
<sequence>MHYRVHRYSIYESRCTSNHAAEGAAFATALLGYPQAPALPQASEGSDIVTDYRAMGFTLGRHPLELLRDPLRTDRLLPARELAQLRNGQFALACEIVTVRHRPGTAKDVLFITLEDETGPTNVIIWPALFEKYRRETLGASLLAVYGVWQTKGKVHRLVAKELGERSELPGPLRVESHDFH</sequence>
<dbReference type="GO" id="GO:0008408">
    <property type="term" value="F:3'-5' exonuclease activity"/>
    <property type="evidence" value="ECO:0007669"/>
    <property type="project" value="InterPro"/>
</dbReference>